<sequence>MKIYVHGCGTVGGAERVMLKVAEVLTELKEKYDLYLICSYVGDVPCVSCDEMITLPMLNGLGSINELAQKLATLRKYRDVDIIFAHTSLLPVKKPVKVIIDGRDWDKFFKFYLNWRGKLLNYPLKKIRDLYVSMPNTLILLLNKNSFQYYGRRNSNIRHISNGIDDDVKKLYQRKFRRRWDFIYVGRFSEEKNPQLVIDTFKDKPYRGLMVGADKEYTVVGNIVVKAFSPRKDVLRMMKESKVLILPSRHEVFPLVLLEALALGVPSIVSDSIQTEISRYTIPFRCCDKRDLYETFLYVMENYPYYEKRYRKISRLILKKYDWDEILKKALTTILETYKSEKNKQTLDKSCKVSWID</sequence>
<dbReference type="Pfam" id="PF00534">
    <property type="entry name" value="Glycos_transf_1"/>
    <property type="match status" value="1"/>
</dbReference>
<dbReference type="InterPro" id="IPR001296">
    <property type="entry name" value="Glyco_trans_1"/>
</dbReference>
<dbReference type="RefSeq" id="WP_011250664.1">
    <property type="nucleotide sequence ID" value="NC_006624.1"/>
</dbReference>
<dbReference type="EMBL" id="AP006878">
    <property type="protein sequence ID" value="BAD85902.1"/>
    <property type="molecule type" value="Genomic_DNA"/>
</dbReference>
<dbReference type="PATRIC" id="fig|69014.16.peg.1671"/>
<gene>
    <name evidence="4" type="ordered locus">TK1713</name>
</gene>
<evidence type="ECO:0000256" key="1">
    <source>
        <dbReference type="ARBA" id="ARBA00022676"/>
    </source>
</evidence>
<evidence type="ECO:0000313" key="5">
    <source>
        <dbReference type="Proteomes" id="UP000000536"/>
    </source>
</evidence>
<dbReference type="STRING" id="69014.TK1713"/>
<keyword evidence="5" id="KW-1185">Reference proteome</keyword>
<protein>
    <submittedName>
        <fullName evidence="4">Glycosyltransferase, family 4</fullName>
    </submittedName>
</protein>
<dbReference type="PANTHER" id="PTHR12526">
    <property type="entry name" value="GLYCOSYLTRANSFERASE"/>
    <property type="match status" value="1"/>
</dbReference>
<evidence type="ECO:0000259" key="3">
    <source>
        <dbReference type="Pfam" id="PF00534"/>
    </source>
</evidence>
<dbReference type="eggNOG" id="arCOG01403">
    <property type="taxonomic scope" value="Archaea"/>
</dbReference>
<feature type="domain" description="Glycosyl transferase family 1" evidence="3">
    <location>
        <begin position="177"/>
        <end position="271"/>
    </location>
</feature>
<dbReference type="Proteomes" id="UP000000536">
    <property type="component" value="Chromosome"/>
</dbReference>
<dbReference type="KEGG" id="tko:TK1713"/>
<dbReference type="PhylomeDB" id="Q5JJ00"/>
<accession>Q5JJ00</accession>
<dbReference type="OrthoDB" id="132546at2157"/>
<dbReference type="EnsemblBacteria" id="BAD85902">
    <property type="protein sequence ID" value="BAD85902"/>
    <property type="gene ID" value="TK1713"/>
</dbReference>
<keyword evidence="2" id="KW-0808">Transferase</keyword>
<proteinExistence type="predicted"/>
<dbReference type="GO" id="GO:0016757">
    <property type="term" value="F:glycosyltransferase activity"/>
    <property type="evidence" value="ECO:0000318"/>
    <property type="project" value="GO_Central"/>
</dbReference>
<dbReference type="AlphaFoldDB" id="Q5JJ00"/>
<dbReference type="HOGENOM" id="CLU_775274_0_0_2"/>
<dbReference type="Gene3D" id="3.40.50.2000">
    <property type="entry name" value="Glycogen Phosphorylase B"/>
    <property type="match status" value="2"/>
</dbReference>
<organism evidence="4 5">
    <name type="scientific">Thermococcus kodakarensis (strain ATCC BAA-918 / JCM 12380 / KOD1)</name>
    <name type="common">Pyrococcus kodakaraensis (strain KOD1)</name>
    <dbReference type="NCBI Taxonomy" id="69014"/>
    <lineage>
        <taxon>Archaea</taxon>
        <taxon>Methanobacteriati</taxon>
        <taxon>Methanobacteriota</taxon>
        <taxon>Thermococci</taxon>
        <taxon>Thermococcales</taxon>
        <taxon>Thermococcaceae</taxon>
        <taxon>Thermococcus</taxon>
    </lineage>
</organism>
<dbReference type="CAZy" id="GT4">
    <property type="family name" value="Glycosyltransferase Family 4"/>
</dbReference>
<keyword evidence="1" id="KW-0328">Glycosyltransferase</keyword>
<dbReference type="GeneID" id="78448244"/>
<evidence type="ECO:0000313" key="4">
    <source>
        <dbReference type="EMBL" id="BAD85902.1"/>
    </source>
</evidence>
<reference evidence="4 5" key="1">
    <citation type="journal article" date="2005" name="Genome Res.">
        <title>Complete genome sequence of the hyperthermophilic archaeon Thermococcus kodakaraensis KOD1 and comparison with Pyrococcus genomes.</title>
        <authorList>
            <person name="Fukui T."/>
            <person name="Atomi H."/>
            <person name="Kanai T."/>
            <person name="Matsumi R."/>
            <person name="Fujiwara S."/>
            <person name="Imanaka T."/>
        </authorList>
    </citation>
    <scope>NUCLEOTIDE SEQUENCE [LARGE SCALE GENOMIC DNA]</scope>
    <source>
        <strain evidence="5">ATCC BAA-918 / JCM 12380 / KOD1</strain>
    </source>
</reference>
<evidence type="ECO:0000256" key="2">
    <source>
        <dbReference type="ARBA" id="ARBA00022679"/>
    </source>
</evidence>
<dbReference type="CDD" id="cd03801">
    <property type="entry name" value="GT4_PimA-like"/>
    <property type="match status" value="1"/>
</dbReference>
<name>Q5JJ00_THEKO</name>
<dbReference type="SUPFAM" id="SSF53756">
    <property type="entry name" value="UDP-Glycosyltransferase/glycogen phosphorylase"/>
    <property type="match status" value="1"/>
</dbReference>
<dbReference type="InParanoid" id="Q5JJ00"/>
<dbReference type="PANTHER" id="PTHR12526:SF510">
    <property type="entry name" value="D-INOSITOL 3-PHOSPHATE GLYCOSYLTRANSFERASE"/>
    <property type="match status" value="1"/>
</dbReference>